<dbReference type="SMART" id="SM01360">
    <property type="entry name" value="A2M"/>
    <property type="match status" value="1"/>
</dbReference>
<dbReference type="Gene3D" id="2.60.40.10">
    <property type="entry name" value="Immunoglobulins"/>
    <property type="match status" value="1"/>
</dbReference>
<feature type="signal peptide" evidence="2">
    <location>
        <begin position="1"/>
        <end position="25"/>
    </location>
</feature>
<comment type="similarity">
    <text evidence="1">Belongs to the protease inhibitor I39 (alpha-2-macroglobulin) family. Bacterial alpha-2-macroglobulin subfamily.</text>
</comment>
<feature type="chain" id="PRO_5046540833" evidence="2">
    <location>
        <begin position="26"/>
        <end position="1892"/>
    </location>
</feature>
<dbReference type="PROSITE" id="PS50268">
    <property type="entry name" value="CADHERIN_2"/>
    <property type="match status" value="1"/>
</dbReference>
<dbReference type="InterPro" id="IPR013783">
    <property type="entry name" value="Ig-like_fold"/>
</dbReference>
<dbReference type="InterPro" id="IPR001599">
    <property type="entry name" value="Macroglobln_a2"/>
</dbReference>
<evidence type="ECO:0000256" key="1">
    <source>
        <dbReference type="ARBA" id="ARBA00010556"/>
    </source>
</evidence>
<dbReference type="InterPro" id="IPR008930">
    <property type="entry name" value="Terpenoid_cyclase/PrenylTrfase"/>
</dbReference>
<dbReference type="InterPro" id="IPR051802">
    <property type="entry name" value="YfhM-like"/>
</dbReference>
<dbReference type="InterPro" id="IPR041246">
    <property type="entry name" value="Bact_MG10"/>
</dbReference>
<protein>
    <submittedName>
        <fullName evidence="4">Uncharacterized protein YfaS (Alpha-2-macroglobulin family)/gas vesicle protein</fullName>
    </submittedName>
</protein>
<evidence type="ECO:0000313" key="5">
    <source>
        <dbReference type="Proteomes" id="UP000533637"/>
    </source>
</evidence>
<dbReference type="SUPFAM" id="SSF48239">
    <property type="entry name" value="Terpenoid cyclases/Protein prenyltransferases"/>
    <property type="match status" value="1"/>
</dbReference>
<dbReference type="Proteomes" id="UP000533637">
    <property type="component" value="Unassembled WGS sequence"/>
</dbReference>
<dbReference type="InterPro" id="IPR002890">
    <property type="entry name" value="MG2"/>
</dbReference>
<dbReference type="CDD" id="cd00688">
    <property type="entry name" value="ISOPREN_C2_like"/>
    <property type="match status" value="1"/>
</dbReference>
<dbReference type="Pfam" id="PF17973">
    <property type="entry name" value="bMG10"/>
    <property type="match status" value="1"/>
</dbReference>
<gene>
    <name evidence="4" type="ORF">GGQ57_000580</name>
</gene>
<dbReference type="PANTHER" id="PTHR40094">
    <property type="entry name" value="ALPHA-2-MACROGLOBULIN HOMOLOG"/>
    <property type="match status" value="1"/>
</dbReference>
<proteinExistence type="inferred from homology"/>
<evidence type="ECO:0000256" key="2">
    <source>
        <dbReference type="SAM" id="SignalP"/>
    </source>
</evidence>
<evidence type="ECO:0000313" key="4">
    <source>
        <dbReference type="EMBL" id="MBB4620706.1"/>
    </source>
</evidence>
<keyword evidence="5" id="KW-1185">Reference proteome</keyword>
<dbReference type="InterPro" id="IPR002126">
    <property type="entry name" value="Cadherin-like_dom"/>
</dbReference>
<sequence>MKIKAIIVSALILCCLSAAIMYTTAAQSKNESKMITEAIQGKNTPQLIKALISRMKEQLDVNEDDFPELIKEVENYAAECKDPASTAVLHSMIAEMYNHYYTMNRWKISQRTDLAGYAPEDIREWTSNLFTQKIKEELTASLEPAKLLQDTPVSAFDAILETGKDTPVLRPTLYDFLAFRALDIAPSADIYKELITYLNTQPDRKAAMLANLDYLRFQYTSRYSEKAREEYSASLDSLLAIYGNKDYSVEIVEAKLNSGLFGFTAGINMDSVRTIEYKLCKETIARFPNYERIGLIKNRLADMQNPILQVNTANTVYPGKDLTLKLNFRNIPQITARIYKSLKTPQQTLFYDDRDTATKPGALVKEVTFSLTAPNTYTQLDTSLVIPMDQIGLYECIITVPESNIKTNNLFEVSRLASISRNMQNGNTEVLVTDFLSGKPITDATVTYYSGKRREMQQQGTVKTDKDGIAIFSRKGDLMAYRVSRQGDAQTMLTMVYPNGERQVNRTTRPQLALFTDRGLYRPGQTLYFKGIAYTNETSKPHALEGETFKVILRDANWKEVATKEFKTNKFGSFNGEFTLPQQTLNGTFTLSTDYASTNIRVEEYKRPTFQVNILPVKDEISFGDLVTIRGKAETFSGVSLQSGEVTYRITKQPLLLRGYFPINNSYEQVAEGRTTVNSDGTFSFDFRPEESGNYQPYLISVTLTDSNGETQEASSTITVGKTSIILTTNIQGEFDKDSADVVISAQTLNREQVTLDGTYTINKLQDENKETYSDYEFIDYKVGKQVASGNFTSGKQIDRDVFRKLESGRYRIKIEAKDSKGRPATTEQDFILYSLRDKKPPVFKHVWLLNEKTSCLPGEEAKILFGTSDKDAHVLYELFRNGQCLSRKYVVLSNENHLFRIPFNESYGDGIVATFTFIKKGKLYRTQSEIKRQQPDLRLTIKPITFRDRLLPGNRETWKFRILDTDSVPAMAEMLASMYDASLDKILPYGTFKWNFDPQRSVYLNAPAFNNGISLDDKSSYKSGEPDFISVPDYQYDRLDWQGVLSYRQQRAYGSGIMMKSAAAPMAAEAQVVGYRSNDAASITGNANIVDDEVEESGEMLFSLSDAAWDKAEAKPVQAQPQLPVRENFNETAFFYPSLLTNEEGDVMVQFTLPESNTTWKFQALANTVDMKYGLLTKEVISSKPLMVVPNLPRFMRQGDEVSVSTQVINNSKASISGRVSLELFDPATDQPVICLTKSQRPFTLSADSITTASWTFRVPETTNLIGCRIVADSESGSDGEQHLIPVLSNQILVTESTPFYLMENGEKQIRLSGSKAAGSRNPFRMTLELTGNPIWYAVQALPTLTQPANDNIISWFASYYSNTLANYIATANPRIQKVISQWKAQGGTASTLYSNLQKNQELKNILLEETPWVLAAENETEQKQRLSLLFDMNRAAQQREVALQQLLKLQNEDGGWSWFKGFPASREITLSILKGMSQLVEMSAVQYGQQEKEMQMKALKYLDKQMQSDYESLQKNNKKWQSSVPNALQLEFLYVRSSYRDIPELGDAREAIRFYTTQAEKTWNEQSLYGKGEIALLMYRNGKKEVTNTILAWLRKTATTTTEQGMYWANNRRGNNYFISPIETHCLLMKVFNTLSPDSKDTDRMKQWLLNQKRTQNWESVPATLNAIYALVLTGSDWLNDNNTCTVTWGDKTYSTAEGETATGYLKVVLDEKEISSERNSISIRKEGNAPAWGAVYEQYFENIDKVEKQTGVLNVEKKLFIESNSGSGLQITPVENGKLQPGDKVVVRLTIRTDREMDYVFLKDLRAGCFEPASQVSGTKFRDGVAYYQSPTDVSENFFFNRLPAGTFVIEYPVYVSRTGEYAGGISTIQCLYAPEFISHTEGETLTVN</sequence>
<organism evidence="4 5">
    <name type="scientific">Parabacteroides faecis</name>
    <dbReference type="NCBI Taxonomy" id="1217282"/>
    <lineage>
        <taxon>Bacteria</taxon>
        <taxon>Pseudomonadati</taxon>
        <taxon>Bacteroidota</taxon>
        <taxon>Bacteroidia</taxon>
        <taxon>Bacteroidales</taxon>
        <taxon>Tannerellaceae</taxon>
        <taxon>Parabacteroides</taxon>
    </lineage>
</organism>
<accession>A0ABR6KGT0</accession>
<keyword evidence="2" id="KW-0732">Signal</keyword>
<reference evidence="4 5" key="1">
    <citation type="submission" date="2020-08" db="EMBL/GenBank/DDBJ databases">
        <title>Genomic Encyclopedia of Type Strains, Phase IV (KMG-IV): sequencing the most valuable type-strain genomes for metagenomic binning, comparative biology and taxonomic classification.</title>
        <authorList>
            <person name="Goeker M."/>
        </authorList>
    </citation>
    <scope>NUCLEOTIDE SEQUENCE [LARGE SCALE GENOMIC DNA]</scope>
    <source>
        <strain evidence="4 5">DSM 102983</strain>
    </source>
</reference>
<dbReference type="Gene3D" id="1.50.10.20">
    <property type="match status" value="1"/>
</dbReference>
<dbReference type="RefSeq" id="WP_183668820.1">
    <property type="nucleotide sequence ID" value="NZ_BMPB01000004.1"/>
</dbReference>
<comment type="caution">
    <text evidence="4">The sequence shown here is derived from an EMBL/GenBank/DDBJ whole genome shotgun (WGS) entry which is preliminary data.</text>
</comment>
<evidence type="ECO:0000259" key="3">
    <source>
        <dbReference type="PROSITE" id="PS50268"/>
    </source>
</evidence>
<dbReference type="Pfam" id="PF01835">
    <property type="entry name" value="MG2"/>
    <property type="match status" value="1"/>
</dbReference>
<feature type="domain" description="Cadherin" evidence="3">
    <location>
        <begin position="736"/>
        <end position="844"/>
    </location>
</feature>
<dbReference type="PANTHER" id="PTHR40094:SF1">
    <property type="entry name" value="UBIQUITIN DOMAIN-CONTAINING PROTEIN"/>
    <property type="match status" value="1"/>
</dbReference>
<name>A0ABR6KGT0_9BACT</name>
<dbReference type="Pfam" id="PF00207">
    <property type="entry name" value="A2M"/>
    <property type="match status" value="1"/>
</dbReference>
<dbReference type="Gene3D" id="2.60.40.1930">
    <property type="match status" value="1"/>
</dbReference>
<dbReference type="EMBL" id="JACHOC010000001">
    <property type="protein sequence ID" value="MBB4620706.1"/>
    <property type="molecule type" value="Genomic_DNA"/>
</dbReference>